<proteinExistence type="inferred from homology"/>
<dbReference type="GO" id="GO:0005524">
    <property type="term" value="F:ATP binding"/>
    <property type="evidence" value="ECO:0007669"/>
    <property type="project" value="UniProtKB-KW"/>
</dbReference>
<evidence type="ECO:0000259" key="11">
    <source>
        <dbReference type="PROSITE" id="PS50893"/>
    </source>
</evidence>
<dbReference type="Pfam" id="PF00005">
    <property type="entry name" value="ABC_tran"/>
    <property type="match status" value="2"/>
</dbReference>
<comment type="similarity">
    <text evidence="2">Belongs to the ABC transporter superfamily.</text>
</comment>
<keyword evidence="3" id="KW-0813">Transport</keyword>
<evidence type="ECO:0000256" key="4">
    <source>
        <dbReference type="ARBA" id="ARBA00022475"/>
    </source>
</evidence>
<dbReference type="OrthoDB" id="9805029at2"/>
<protein>
    <submittedName>
        <fullName evidence="12">D-xylose ABC transporter ATP-binding protein</fullName>
    </submittedName>
</protein>
<dbReference type="PROSITE" id="PS50893">
    <property type="entry name" value="ABC_TRANSPORTER_2"/>
    <property type="match status" value="2"/>
</dbReference>
<feature type="domain" description="ABC transporter" evidence="11">
    <location>
        <begin position="261"/>
        <end position="510"/>
    </location>
</feature>
<dbReference type="AlphaFoldDB" id="A0A2P7AUI6"/>
<reference evidence="13" key="1">
    <citation type="submission" date="2017-11" db="EMBL/GenBank/DDBJ databases">
        <authorList>
            <person name="Kuznetsova I."/>
            <person name="Sazanova A."/>
            <person name="Chirak E."/>
            <person name="Safronova V."/>
            <person name="Willems A."/>
        </authorList>
    </citation>
    <scope>NUCLEOTIDE SEQUENCE [LARGE SCALE GENOMIC DNA]</scope>
    <source>
        <strain evidence="13">PEPV15</strain>
    </source>
</reference>
<evidence type="ECO:0000256" key="7">
    <source>
        <dbReference type="ARBA" id="ARBA00022741"/>
    </source>
</evidence>
<dbReference type="InterPro" id="IPR050107">
    <property type="entry name" value="ABC_carbohydrate_import_ATPase"/>
</dbReference>
<evidence type="ECO:0000256" key="8">
    <source>
        <dbReference type="ARBA" id="ARBA00022840"/>
    </source>
</evidence>
<dbReference type="CDD" id="cd03216">
    <property type="entry name" value="ABC_Carb_Monos_I"/>
    <property type="match status" value="1"/>
</dbReference>
<name>A0A2P7AUI6_9HYPH</name>
<evidence type="ECO:0000256" key="9">
    <source>
        <dbReference type="ARBA" id="ARBA00022967"/>
    </source>
</evidence>
<keyword evidence="9" id="KW-1278">Translocase</keyword>
<gene>
    <name evidence="12" type="ORF">CU100_08890</name>
</gene>
<keyword evidence="6" id="KW-0677">Repeat</keyword>
<accession>A0A2P7AUI6</accession>
<sequence length="518" mass="56292">MESPSPIVTLRGISKSFAHVIALRSIDLDIYTGEIHAIMGENGAGKSTLVKVLSGVHRRSGGHMTVRGREVDFATPKEAERNGIAIIHQELNLIPSLSVSENIFLGREPLKAGVFINYAEIQARSAEILARFGIDIDPRADVENLRVGEQQLVEIARALSLDADVLVLDEPTSALSEAEAQRLASFVRALARNGVAIVYISHRMSEVFSLADKITVLRDGKFIATQRAKDISERDVIRMMVGRELKNQEKNASVSGNPVVLSVRNLALQRPNSRGRLHNVVDSVSFDLHAGEILGIGGLLGSGRTEVLELIFGAAIGKRRGWVQRAGVSYDAQSLTPRASVARGIAFLTEDRKGTGLLMNADIRANAVLPSLPWIAPLGWLTRRRENAVASRTIKAMRVRCQGPEQPIDELSGGNQQKIVLGKWLETKPNVVLLDEPTRGIDVGAKDEIYDLLRKLVRSGVAIVMVSSELPELLALSNRILVMCEGRAAGIIESEEFSEERVMELATPLGTALTGEAA</sequence>
<dbReference type="Gene3D" id="3.40.50.300">
    <property type="entry name" value="P-loop containing nucleotide triphosphate hydrolases"/>
    <property type="match status" value="2"/>
</dbReference>
<dbReference type="InterPro" id="IPR003439">
    <property type="entry name" value="ABC_transporter-like_ATP-bd"/>
</dbReference>
<evidence type="ECO:0000256" key="5">
    <source>
        <dbReference type="ARBA" id="ARBA00022597"/>
    </source>
</evidence>
<evidence type="ECO:0000256" key="2">
    <source>
        <dbReference type="ARBA" id="ARBA00005417"/>
    </source>
</evidence>
<dbReference type="SUPFAM" id="SSF52540">
    <property type="entry name" value="P-loop containing nucleoside triphosphate hydrolases"/>
    <property type="match status" value="2"/>
</dbReference>
<dbReference type="GO" id="GO:0005886">
    <property type="term" value="C:plasma membrane"/>
    <property type="evidence" value="ECO:0007669"/>
    <property type="project" value="UniProtKB-SubCell"/>
</dbReference>
<dbReference type="Proteomes" id="UP000241158">
    <property type="component" value="Unassembled WGS sequence"/>
</dbReference>
<dbReference type="PANTHER" id="PTHR43790:SF9">
    <property type="entry name" value="GALACTOFURANOSE TRANSPORTER ATP-BINDING PROTEIN YTFR"/>
    <property type="match status" value="1"/>
</dbReference>
<dbReference type="PROSITE" id="PS00211">
    <property type="entry name" value="ABC_TRANSPORTER_1"/>
    <property type="match status" value="1"/>
</dbReference>
<evidence type="ECO:0000256" key="3">
    <source>
        <dbReference type="ARBA" id="ARBA00022448"/>
    </source>
</evidence>
<evidence type="ECO:0000256" key="1">
    <source>
        <dbReference type="ARBA" id="ARBA00004202"/>
    </source>
</evidence>
<dbReference type="InterPro" id="IPR003593">
    <property type="entry name" value="AAA+_ATPase"/>
</dbReference>
<dbReference type="CDD" id="cd03215">
    <property type="entry name" value="ABC_Carb_Monos_II"/>
    <property type="match status" value="1"/>
</dbReference>
<dbReference type="PANTHER" id="PTHR43790">
    <property type="entry name" value="CARBOHYDRATE TRANSPORT ATP-BINDING PROTEIN MG119-RELATED"/>
    <property type="match status" value="1"/>
</dbReference>
<dbReference type="FunFam" id="3.40.50.300:FF:000127">
    <property type="entry name" value="Ribose import ATP-binding protein RbsA"/>
    <property type="match status" value="1"/>
</dbReference>
<dbReference type="EMBL" id="PGGN01000002">
    <property type="protein sequence ID" value="PSH57813.1"/>
    <property type="molecule type" value="Genomic_DNA"/>
</dbReference>
<dbReference type="InterPro" id="IPR017871">
    <property type="entry name" value="ABC_transporter-like_CS"/>
</dbReference>
<dbReference type="SMART" id="SM00382">
    <property type="entry name" value="AAA"/>
    <property type="match status" value="2"/>
</dbReference>
<comment type="caution">
    <text evidence="12">The sequence shown here is derived from an EMBL/GenBank/DDBJ whole genome shotgun (WGS) entry which is preliminary data.</text>
</comment>
<evidence type="ECO:0000313" key="12">
    <source>
        <dbReference type="EMBL" id="PSH57813.1"/>
    </source>
</evidence>
<keyword evidence="7" id="KW-0547">Nucleotide-binding</keyword>
<dbReference type="GO" id="GO:0016887">
    <property type="term" value="F:ATP hydrolysis activity"/>
    <property type="evidence" value="ECO:0007669"/>
    <property type="project" value="InterPro"/>
</dbReference>
<organism evidence="12 13">
    <name type="scientific">Phyllobacterium endophyticum</name>
    <dbReference type="NCBI Taxonomy" id="1149773"/>
    <lineage>
        <taxon>Bacteria</taxon>
        <taxon>Pseudomonadati</taxon>
        <taxon>Pseudomonadota</taxon>
        <taxon>Alphaproteobacteria</taxon>
        <taxon>Hyphomicrobiales</taxon>
        <taxon>Phyllobacteriaceae</taxon>
        <taxon>Phyllobacterium</taxon>
    </lineage>
</organism>
<evidence type="ECO:0000256" key="10">
    <source>
        <dbReference type="ARBA" id="ARBA00023136"/>
    </source>
</evidence>
<dbReference type="InterPro" id="IPR027417">
    <property type="entry name" value="P-loop_NTPase"/>
</dbReference>
<evidence type="ECO:0000313" key="13">
    <source>
        <dbReference type="Proteomes" id="UP000241158"/>
    </source>
</evidence>
<keyword evidence="5" id="KW-0762">Sugar transport</keyword>
<keyword evidence="13" id="KW-1185">Reference proteome</keyword>
<evidence type="ECO:0000256" key="6">
    <source>
        <dbReference type="ARBA" id="ARBA00022737"/>
    </source>
</evidence>
<keyword evidence="4" id="KW-1003">Cell membrane</keyword>
<feature type="domain" description="ABC transporter" evidence="11">
    <location>
        <begin position="8"/>
        <end position="244"/>
    </location>
</feature>
<keyword evidence="10" id="KW-0472">Membrane</keyword>
<keyword evidence="8 12" id="KW-0067">ATP-binding</keyword>
<comment type="subcellular location">
    <subcellularLocation>
        <location evidence="1">Cell membrane</location>
        <topology evidence="1">Peripheral membrane protein</topology>
    </subcellularLocation>
</comment>